<evidence type="ECO:0000256" key="4">
    <source>
        <dbReference type="ARBA" id="ARBA00022448"/>
    </source>
</evidence>
<dbReference type="PANTHER" id="PTHR11434">
    <property type="entry name" value="NADH-UBIQUINONE OXIDOREDUCTASE SUBUNIT ND4L"/>
    <property type="match status" value="1"/>
</dbReference>
<organism evidence="14 15">
    <name type="scientific">Salmonella enterica subsp. arizonae</name>
    <dbReference type="NCBI Taxonomy" id="59203"/>
    <lineage>
        <taxon>Bacteria</taxon>
        <taxon>Pseudomonadati</taxon>
        <taxon>Pseudomonadota</taxon>
        <taxon>Gammaproteobacteria</taxon>
        <taxon>Enterobacterales</taxon>
        <taxon>Enterobacteriaceae</taxon>
        <taxon>Salmonella</taxon>
    </lineage>
</organism>
<evidence type="ECO:0000256" key="13">
    <source>
        <dbReference type="HAMAP-Rule" id="MF_01456"/>
    </source>
</evidence>
<evidence type="ECO:0000313" key="14">
    <source>
        <dbReference type="EMBL" id="SUG32300.1"/>
    </source>
</evidence>
<evidence type="ECO:0000256" key="7">
    <source>
        <dbReference type="ARBA" id="ARBA00022719"/>
    </source>
</evidence>
<feature type="transmembrane region" description="Helical" evidence="13">
    <location>
        <begin position="39"/>
        <end position="65"/>
    </location>
</feature>
<comment type="subunit">
    <text evidence="13">NDH-1 is composed of 13 different subunits. Subunits NuoA, H, J, K, L, M, N constitute the membrane sector of the complex.</text>
</comment>
<evidence type="ECO:0000256" key="8">
    <source>
        <dbReference type="ARBA" id="ARBA00022967"/>
    </source>
</evidence>
<dbReference type="GO" id="GO:0030964">
    <property type="term" value="C:NADH dehydrogenase complex"/>
    <property type="evidence" value="ECO:0007669"/>
    <property type="project" value="TreeGrafter"/>
</dbReference>
<dbReference type="AlphaFoldDB" id="A0A379SVP9"/>
<protein>
    <recommendedName>
        <fullName evidence="13">NADH-quinone oxidoreductase subunit K</fullName>
        <ecNumber evidence="13">7.1.1.-</ecNumber>
    </recommendedName>
    <alternativeName>
        <fullName evidence="13">NADH dehydrogenase I subunit K</fullName>
    </alternativeName>
    <alternativeName>
        <fullName evidence="13">NDH-1 subunit K</fullName>
    </alternativeName>
</protein>
<comment type="caution">
    <text evidence="13">Lacks conserved residue(s) required for the propagation of feature annotation.</text>
</comment>
<keyword evidence="7 13" id="KW-0874">Quinone</keyword>
<reference evidence="14 15" key="1">
    <citation type="submission" date="2018-06" db="EMBL/GenBank/DDBJ databases">
        <authorList>
            <consortium name="Pathogen Informatics"/>
            <person name="Doyle S."/>
        </authorList>
    </citation>
    <scope>NUCLEOTIDE SEQUENCE [LARGE SCALE GENOMIC DNA]</scope>
    <source>
        <strain evidence="14 15">NCTC7304</strain>
    </source>
</reference>
<dbReference type="EMBL" id="UGXD01000002">
    <property type="protein sequence ID" value="SUG32300.1"/>
    <property type="molecule type" value="Genomic_DNA"/>
</dbReference>
<keyword evidence="12 13" id="KW-0472">Membrane</keyword>
<dbReference type="InterPro" id="IPR039428">
    <property type="entry name" value="NUOK/Mnh_C1-like"/>
</dbReference>
<comment type="function">
    <text evidence="1 13">NDH-1 shuttles electrons from NADH, via FMN and iron-sulfur (Fe-S) centers, to quinones in the respiratory chain. The immediate electron acceptor for the enzyme in this species is believed to be ubiquinone. Couples the redox reaction to proton translocation (for every two electrons transferred, four hydrogen ions are translocated across the cytoplasmic membrane), and thus conserves the redox energy in a proton gradient.</text>
</comment>
<dbReference type="GO" id="GO:0005886">
    <property type="term" value="C:plasma membrane"/>
    <property type="evidence" value="ECO:0007669"/>
    <property type="project" value="UniProtKB-SubCell"/>
</dbReference>
<keyword evidence="14" id="KW-0560">Oxidoreductase</keyword>
<dbReference type="NCBIfam" id="NF004320">
    <property type="entry name" value="PRK05715.1-2"/>
    <property type="match status" value="1"/>
</dbReference>
<feature type="transmembrane region" description="Helical" evidence="13">
    <location>
        <begin position="71"/>
        <end position="92"/>
    </location>
</feature>
<dbReference type="InterPro" id="IPR001133">
    <property type="entry name" value="NADH_UbQ_OxRdtase_chain4L/K"/>
</dbReference>
<comment type="catalytic activity">
    <reaction evidence="13">
        <text>a quinone + NADH + 5 H(+)(in) = a quinol + NAD(+) + 4 H(+)(out)</text>
        <dbReference type="Rhea" id="RHEA:57888"/>
        <dbReference type="ChEBI" id="CHEBI:15378"/>
        <dbReference type="ChEBI" id="CHEBI:24646"/>
        <dbReference type="ChEBI" id="CHEBI:57540"/>
        <dbReference type="ChEBI" id="CHEBI:57945"/>
        <dbReference type="ChEBI" id="CHEBI:132124"/>
    </reaction>
</comment>
<keyword evidence="4 13" id="KW-0813">Transport</keyword>
<gene>
    <name evidence="13 14" type="primary">nuoK</name>
    <name evidence="14" type="ORF">NCTC7304_01728</name>
</gene>
<dbReference type="Pfam" id="PF00420">
    <property type="entry name" value="Oxidored_q2"/>
    <property type="match status" value="1"/>
</dbReference>
<dbReference type="HAMAP" id="MF_01456">
    <property type="entry name" value="NDH1_NuoK"/>
    <property type="match status" value="1"/>
</dbReference>
<evidence type="ECO:0000256" key="9">
    <source>
        <dbReference type="ARBA" id="ARBA00022989"/>
    </source>
</evidence>
<evidence type="ECO:0000256" key="3">
    <source>
        <dbReference type="ARBA" id="ARBA00010519"/>
    </source>
</evidence>
<dbReference type="GO" id="GO:0050136">
    <property type="term" value="F:NADH dehydrogenase (quinone) (non-electrogenic) activity"/>
    <property type="evidence" value="ECO:0007669"/>
    <property type="project" value="UniProtKB-UniRule"/>
</dbReference>
<evidence type="ECO:0000256" key="12">
    <source>
        <dbReference type="ARBA" id="ARBA00023136"/>
    </source>
</evidence>
<sequence>MTARKEKRRSAHDPFTTWTDPRCDFIRPGFNRLVIRRNLLFMLIGLEIMINASALAFVVAGSYWGQTDGQVMYILAISLAAAEASIGLALLLQLHRRRQNLNIDSVSEMRG</sequence>
<keyword evidence="6 13" id="KW-0812">Transmembrane</keyword>
<keyword evidence="10 13" id="KW-0520">NAD</keyword>
<comment type="subcellular location">
    <subcellularLocation>
        <location evidence="13">Cell membrane</location>
        <topology evidence="13">Multi-pass membrane protein</topology>
    </subcellularLocation>
    <subcellularLocation>
        <location evidence="2">Membrane</location>
        <topology evidence="2">Multi-pass membrane protein</topology>
    </subcellularLocation>
</comment>
<accession>A0A379SVP9</accession>
<dbReference type="EC" id="7.1.1.-" evidence="13"/>
<evidence type="ECO:0000256" key="11">
    <source>
        <dbReference type="ARBA" id="ARBA00023075"/>
    </source>
</evidence>
<evidence type="ECO:0000256" key="10">
    <source>
        <dbReference type="ARBA" id="ARBA00023027"/>
    </source>
</evidence>
<keyword evidence="8 13" id="KW-1278">Translocase</keyword>
<dbReference type="NCBIfam" id="NF004319">
    <property type="entry name" value="PRK05715.1-1"/>
    <property type="match status" value="1"/>
</dbReference>
<name>A0A379SVP9_SALER</name>
<keyword evidence="9 13" id="KW-1133">Transmembrane helix</keyword>
<evidence type="ECO:0000256" key="5">
    <source>
        <dbReference type="ARBA" id="ARBA00022475"/>
    </source>
</evidence>
<dbReference type="GO" id="GO:0042773">
    <property type="term" value="P:ATP synthesis coupled electron transport"/>
    <property type="evidence" value="ECO:0007669"/>
    <property type="project" value="InterPro"/>
</dbReference>
<evidence type="ECO:0000256" key="2">
    <source>
        <dbReference type="ARBA" id="ARBA00004141"/>
    </source>
</evidence>
<evidence type="ECO:0000313" key="15">
    <source>
        <dbReference type="Proteomes" id="UP000254762"/>
    </source>
</evidence>
<keyword evidence="5 13" id="KW-1003">Cell membrane</keyword>
<dbReference type="GO" id="GO:0048038">
    <property type="term" value="F:quinone binding"/>
    <property type="evidence" value="ECO:0007669"/>
    <property type="project" value="UniProtKB-KW"/>
</dbReference>
<evidence type="ECO:0000256" key="6">
    <source>
        <dbReference type="ARBA" id="ARBA00022692"/>
    </source>
</evidence>
<proteinExistence type="inferred from homology"/>
<dbReference type="Proteomes" id="UP000254762">
    <property type="component" value="Unassembled WGS sequence"/>
</dbReference>
<evidence type="ECO:0000256" key="1">
    <source>
        <dbReference type="ARBA" id="ARBA00002378"/>
    </source>
</evidence>
<comment type="similarity">
    <text evidence="3 13">Belongs to the complex I subunit 4L family.</text>
</comment>
<keyword evidence="11 13" id="KW-0830">Ubiquinone</keyword>
<dbReference type="FunFam" id="1.10.287.3510:FF:000001">
    <property type="entry name" value="NADH-quinone oxidoreductase subunit K"/>
    <property type="match status" value="1"/>
</dbReference>
<dbReference type="Gene3D" id="1.10.287.3510">
    <property type="match status" value="1"/>
</dbReference>
<dbReference type="PANTHER" id="PTHR11434:SF16">
    <property type="entry name" value="NADH-UBIQUINONE OXIDOREDUCTASE CHAIN 4L"/>
    <property type="match status" value="1"/>
</dbReference>